<accession>A0ABR9KNX7</accession>
<feature type="transmembrane region" description="Helical" evidence="1">
    <location>
        <begin position="27"/>
        <end position="47"/>
    </location>
</feature>
<feature type="transmembrane region" description="Helical" evidence="1">
    <location>
        <begin position="178"/>
        <end position="198"/>
    </location>
</feature>
<protein>
    <submittedName>
        <fullName evidence="2">ABC-2 type transport system permease protein</fullName>
    </submittedName>
</protein>
<feature type="transmembrane region" description="Helical" evidence="1">
    <location>
        <begin position="235"/>
        <end position="255"/>
    </location>
</feature>
<feature type="transmembrane region" description="Helical" evidence="1">
    <location>
        <begin position="114"/>
        <end position="136"/>
    </location>
</feature>
<dbReference type="PANTHER" id="PTHR36833:SF1">
    <property type="entry name" value="INTEGRAL MEMBRANE TRANSPORT PROTEIN"/>
    <property type="match status" value="1"/>
</dbReference>
<organism evidence="2 3">
    <name type="scientific">Nonomuraea africana</name>
    <dbReference type="NCBI Taxonomy" id="46171"/>
    <lineage>
        <taxon>Bacteria</taxon>
        <taxon>Bacillati</taxon>
        <taxon>Actinomycetota</taxon>
        <taxon>Actinomycetes</taxon>
        <taxon>Streptosporangiales</taxon>
        <taxon>Streptosporangiaceae</taxon>
        <taxon>Nonomuraea</taxon>
    </lineage>
</organism>
<keyword evidence="1" id="KW-0472">Membrane</keyword>
<comment type="caution">
    <text evidence="2">The sequence shown here is derived from an EMBL/GenBank/DDBJ whole genome shotgun (WGS) entry which is preliminary data.</text>
</comment>
<feature type="transmembrane region" description="Helical" evidence="1">
    <location>
        <begin position="204"/>
        <end position="223"/>
    </location>
</feature>
<dbReference type="Proteomes" id="UP000661607">
    <property type="component" value="Unassembled WGS sequence"/>
</dbReference>
<keyword evidence="1" id="KW-0812">Transmembrane</keyword>
<keyword evidence="3" id="KW-1185">Reference proteome</keyword>
<keyword evidence="1" id="KW-1133">Transmembrane helix</keyword>
<dbReference type="Pfam" id="PF06182">
    <property type="entry name" value="ABC2_membrane_6"/>
    <property type="match status" value="1"/>
</dbReference>
<dbReference type="PANTHER" id="PTHR36833">
    <property type="entry name" value="SLR0610 PROTEIN-RELATED"/>
    <property type="match status" value="1"/>
</dbReference>
<gene>
    <name evidence="2" type="ORF">H4W81_006512</name>
</gene>
<dbReference type="EMBL" id="JADBEF010000001">
    <property type="protein sequence ID" value="MBE1563733.1"/>
    <property type="molecule type" value="Genomic_DNA"/>
</dbReference>
<dbReference type="InterPro" id="IPR010390">
    <property type="entry name" value="ABC-2_transporter-like"/>
</dbReference>
<proteinExistence type="predicted"/>
<evidence type="ECO:0000313" key="2">
    <source>
        <dbReference type="EMBL" id="MBE1563733.1"/>
    </source>
</evidence>
<feature type="transmembrane region" description="Helical" evidence="1">
    <location>
        <begin position="142"/>
        <end position="166"/>
    </location>
</feature>
<name>A0ABR9KNX7_9ACTN</name>
<evidence type="ECO:0000313" key="3">
    <source>
        <dbReference type="Proteomes" id="UP000661607"/>
    </source>
</evidence>
<sequence>MRRYAGLWWVMLRASVSAQMQYRVNFVVSVLTGLIYSFVGLALVWLITSRFQTIGGWTFAQIAFVYGLRQTVHGVWVLCTGELIAMPHLIREGRLDRYLVRPVSPLFQVMTKRIILAATGDVTAGIGMLLAGAAAAGISWTAWNVLFVLLTIAGGVLVQGSFYLGLAALSIRVVELRSLIFVVGDLFAAFGGYPMHAFTRPAQVVFTFVLPIAFVAYLPAAVLLGETGSLTMPAFLAYGAPVVGGLLFGGALLIWRNCLNHYQGAGH</sequence>
<evidence type="ECO:0000256" key="1">
    <source>
        <dbReference type="SAM" id="Phobius"/>
    </source>
</evidence>
<dbReference type="RefSeq" id="WP_192778247.1">
    <property type="nucleotide sequence ID" value="NZ_BAAASY010000022.1"/>
</dbReference>
<reference evidence="2 3" key="1">
    <citation type="submission" date="2020-10" db="EMBL/GenBank/DDBJ databases">
        <title>Sequencing the genomes of 1000 actinobacteria strains.</title>
        <authorList>
            <person name="Klenk H.-P."/>
        </authorList>
    </citation>
    <scope>NUCLEOTIDE SEQUENCE [LARGE SCALE GENOMIC DNA]</scope>
    <source>
        <strain evidence="2 3">DSM 43748</strain>
    </source>
</reference>